<dbReference type="EMBL" id="JARBJD010000001">
    <property type="protein sequence ID" value="KAK2964851.1"/>
    <property type="molecule type" value="Genomic_DNA"/>
</dbReference>
<evidence type="ECO:0000256" key="1">
    <source>
        <dbReference type="SAM" id="Coils"/>
    </source>
</evidence>
<name>A0ABQ9YME6_9EUKA</name>
<reference evidence="2 3" key="1">
    <citation type="journal article" date="2022" name="bioRxiv">
        <title>Genomics of Preaxostyla Flagellates Illuminates Evolutionary Transitions and the Path Towards Mitochondrial Loss.</title>
        <authorList>
            <person name="Novak L.V.F."/>
            <person name="Treitli S.C."/>
            <person name="Pyrih J."/>
            <person name="Halakuc P."/>
            <person name="Pipaliya S.V."/>
            <person name="Vacek V."/>
            <person name="Brzon O."/>
            <person name="Soukal P."/>
            <person name="Eme L."/>
            <person name="Dacks J.B."/>
            <person name="Karnkowska A."/>
            <person name="Elias M."/>
            <person name="Hampl V."/>
        </authorList>
    </citation>
    <scope>NUCLEOTIDE SEQUENCE [LARGE SCALE GENOMIC DNA]</scope>
    <source>
        <strain evidence="2">NAU3</strain>
        <tissue evidence="2">Gut</tissue>
    </source>
</reference>
<comment type="caution">
    <text evidence="2">The sequence shown here is derived from an EMBL/GenBank/DDBJ whole genome shotgun (WGS) entry which is preliminary data.</text>
</comment>
<dbReference type="InterPro" id="IPR033362">
    <property type="entry name" value="SSNA1_fam"/>
</dbReference>
<protein>
    <submittedName>
        <fullName evidence="2">Sjoegren syndrome nuclear autoantigen 1</fullName>
    </submittedName>
</protein>
<keyword evidence="3" id="KW-1185">Reference proteome</keyword>
<keyword evidence="1" id="KW-0175">Coiled coil</keyword>
<feature type="coiled-coil region" evidence="1">
    <location>
        <begin position="20"/>
        <end position="78"/>
    </location>
</feature>
<organism evidence="2 3">
    <name type="scientific">Blattamonas nauphoetae</name>
    <dbReference type="NCBI Taxonomy" id="2049346"/>
    <lineage>
        <taxon>Eukaryota</taxon>
        <taxon>Metamonada</taxon>
        <taxon>Preaxostyla</taxon>
        <taxon>Oxymonadida</taxon>
        <taxon>Blattamonas</taxon>
    </lineage>
</organism>
<dbReference type="Proteomes" id="UP001281761">
    <property type="component" value="Unassembled WGS sequence"/>
</dbReference>
<gene>
    <name evidence="2" type="ORF">BLNAU_151</name>
</gene>
<dbReference type="PANTHER" id="PTHR28661:SF1">
    <property type="entry name" value="MICROTUBULE NUCLEATION FACTOR SSNA1"/>
    <property type="match status" value="1"/>
</dbReference>
<accession>A0ABQ9YME6</accession>
<dbReference type="PANTHER" id="PTHR28661">
    <property type="entry name" value="SJOEGREN SYNDROME NUCLEAR AUTOANTIGEN 1"/>
    <property type="match status" value="1"/>
</dbReference>
<evidence type="ECO:0000313" key="2">
    <source>
        <dbReference type="EMBL" id="KAK2964851.1"/>
    </source>
</evidence>
<sequence length="109" mass="12492">MAGRSQQGLQQYDIEVTQVLDDLVTRRSELEASIQRDTEEANSLAFDIRVKTEKLNKLKQALQQKEAAKSEYDKIIDDTQASYSKLLEASRMLVQSIKKENMSLSQRKV</sequence>
<evidence type="ECO:0000313" key="3">
    <source>
        <dbReference type="Proteomes" id="UP001281761"/>
    </source>
</evidence>
<proteinExistence type="predicted"/>